<sequence>MRRFLFLLASLTAFAAPAAAADFPARPVTIVVPYSPGGLTDNIARLYADALGQRWGQPVVVENKPGGGASIGAAAVARAPADGYTLLVGSVGMVTNPYMLKQMPYEPASLAPLARVALAPNVLYVHPSVPARNVGELVDFARAHPGRLSFASSGVGSSPHLAAELFAAKAGIEVIQVPYKGTGAAMTDFLGGQVNAYFDTMQSMPYAREGKIRALAVATPQRLDDLPGLPTVNESGRVADVVSSSWFGFYLPAATPGDLRARLAEAILAVSETAAVKDKIKGLGLIGAPQGPAAFAQFNREEEARWREIIERQRIGAD</sequence>
<dbReference type="InterPro" id="IPR042100">
    <property type="entry name" value="Bug_dom1"/>
</dbReference>
<name>A0A261VI69_9BORD</name>
<dbReference type="Pfam" id="PF03401">
    <property type="entry name" value="TctC"/>
    <property type="match status" value="1"/>
</dbReference>
<dbReference type="PIRSF" id="PIRSF017082">
    <property type="entry name" value="YflP"/>
    <property type="match status" value="1"/>
</dbReference>
<dbReference type="RefSeq" id="WP_094807473.1">
    <property type="nucleotide sequence ID" value="NZ_NEVT01000007.1"/>
</dbReference>
<evidence type="ECO:0000313" key="3">
    <source>
        <dbReference type="EMBL" id="OZI73759.1"/>
    </source>
</evidence>
<dbReference type="Proteomes" id="UP000215633">
    <property type="component" value="Unassembled WGS sequence"/>
</dbReference>
<reference evidence="4" key="1">
    <citation type="submission" date="2017-05" db="EMBL/GenBank/DDBJ databases">
        <title>Complete and WGS of Bordetella genogroups.</title>
        <authorList>
            <person name="Spilker T."/>
            <person name="Lipuma J."/>
        </authorList>
    </citation>
    <scope>NUCLEOTIDE SEQUENCE [LARGE SCALE GENOMIC DNA]</scope>
    <source>
        <strain evidence="4">AU8256</strain>
    </source>
</reference>
<keyword evidence="2" id="KW-0732">Signal</keyword>
<dbReference type="Gene3D" id="3.40.190.150">
    <property type="entry name" value="Bordetella uptake gene, domain 1"/>
    <property type="match status" value="1"/>
</dbReference>
<evidence type="ECO:0000256" key="2">
    <source>
        <dbReference type="SAM" id="SignalP"/>
    </source>
</evidence>
<dbReference type="AlphaFoldDB" id="A0A261VI69"/>
<evidence type="ECO:0000313" key="4">
    <source>
        <dbReference type="Proteomes" id="UP000215633"/>
    </source>
</evidence>
<protein>
    <recommendedName>
        <fullName evidence="5">ABC transporter substrate-binding protein</fullName>
    </recommendedName>
</protein>
<keyword evidence="4" id="KW-1185">Reference proteome</keyword>
<gene>
    <name evidence="3" type="ORF">CAL24_18110</name>
</gene>
<dbReference type="PANTHER" id="PTHR42928">
    <property type="entry name" value="TRICARBOXYLATE-BINDING PROTEIN"/>
    <property type="match status" value="1"/>
</dbReference>
<accession>A0A261VI69</accession>
<dbReference type="PANTHER" id="PTHR42928:SF5">
    <property type="entry name" value="BLR1237 PROTEIN"/>
    <property type="match status" value="1"/>
</dbReference>
<evidence type="ECO:0008006" key="5">
    <source>
        <dbReference type="Google" id="ProtNLM"/>
    </source>
</evidence>
<evidence type="ECO:0000256" key="1">
    <source>
        <dbReference type="ARBA" id="ARBA00006987"/>
    </source>
</evidence>
<dbReference type="InterPro" id="IPR005064">
    <property type="entry name" value="BUG"/>
</dbReference>
<dbReference type="SUPFAM" id="SSF53850">
    <property type="entry name" value="Periplasmic binding protein-like II"/>
    <property type="match status" value="1"/>
</dbReference>
<proteinExistence type="inferred from homology"/>
<feature type="signal peptide" evidence="2">
    <location>
        <begin position="1"/>
        <end position="20"/>
    </location>
</feature>
<comment type="similarity">
    <text evidence="1">Belongs to the UPF0065 (bug) family.</text>
</comment>
<dbReference type="Gene3D" id="3.40.190.10">
    <property type="entry name" value="Periplasmic binding protein-like II"/>
    <property type="match status" value="1"/>
</dbReference>
<dbReference type="CDD" id="cd07012">
    <property type="entry name" value="PBP2_Bug_TTT"/>
    <property type="match status" value="1"/>
</dbReference>
<organism evidence="3 4">
    <name type="scientific">Bordetella genomosp. 2</name>
    <dbReference type="NCBI Taxonomy" id="1983456"/>
    <lineage>
        <taxon>Bacteria</taxon>
        <taxon>Pseudomonadati</taxon>
        <taxon>Pseudomonadota</taxon>
        <taxon>Betaproteobacteria</taxon>
        <taxon>Burkholderiales</taxon>
        <taxon>Alcaligenaceae</taxon>
        <taxon>Bordetella</taxon>
    </lineage>
</organism>
<feature type="chain" id="PRO_5013260915" description="ABC transporter substrate-binding protein" evidence="2">
    <location>
        <begin position="21"/>
        <end position="318"/>
    </location>
</feature>
<dbReference type="EMBL" id="NEVT01000007">
    <property type="protein sequence ID" value="OZI73759.1"/>
    <property type="molecule type" value="Genomic_DNA"/>
</dbReference>
<comment type="caution">
    <text evidence="3">The sequence shown here is derived from an EMBL/GenBank/DDBJ whole genome shotgun (WGS) entry which is preliminary data.</text>
</comment>